<accession>A0A233V4Z9</accession>
<dbReference type="InterPro" id="IPR023635">
    <property type="entry name" value="Peptide_deformylase"/>
</dbReference>
<dbReference type="Pfam" id="PF01327">
    <property type="entry name" value="Pep_deformylase"/>
    <property type="match status" value="1"/>
</dbReference>
<feature type="active site" evidence="6">
    <location>
        <position position="134"/>
    </location>
</feature>
<feature type="binding site" evidence="6">
    <location>
        <position position="133"/>
    </location>
    <ligand>
        <name>Fe cation</name>
        <dbReference type="ChEBI" id="CHEBI:24875"/>
    </ligand>
</feature>
<comment type="caution">
    <text evidence="8">The sequence shown here is derived from an EMBL/GenBank/DDBJ whole genome shotgun (WGS) entry which is preliminary data.</text>
</comment>
<dbReference type="Proteomes" id="UP000730862">
    <property type="component" value="Unassembled WGS sequence"/>
</dbReference>
<keyword evidence="2 6" id="KW-0479">Metal-binding</keyword>
<evidence type="ECO:0000256" key="5">
    <source>
        <dbReference type="ARBA" id="ARBA00023004"/>
    </source>
</evidence>
<evidence type="ECO:0000313" key="8">
    <source>
        <dbReference type="EMBL" id="OXZ27460.1"/>
    </source>
</evidence>
<keyword evidence="5 6" id="KW-0408">Iron</keyword>
<dbReference type="NCBIfam" id="NF001159">
    <property type="entry name" value="PRK00150.1-3"/>
    <property type="match status" value="1"/>
</dbReference>
<dbReference type="GO" id="GO:0006412">
    <property type="term" value="P:translation"/>
    <property type="evidence" value="ECO:0007669"/>
    <property type="project" value="UniProtKB-UniRule"/>
</dbReference>
<evidence type="ECO:0000256" key="2">
    <source>
        <dbReference type="ARBA" id="ARBA00022723"/>
    </source>
</evidence>
<reference evidence="7" key="3">
    <citation type="submission" date="2021-02" db="EMBL/GenBank/DDBJ databases">
        <title>Infant gut strain persistence is associated with maternal origin, phylogeny, and functional potential including surface adhesion and iron acquisition.</title>
        <authorList>
            <person name="Lou Y.C."/>
        </authorList>
    </citation>
    <scope>NUCLEOTIDE SEQUENCE</scope>
    <source>
        <strain evidence="7">L3_058_000G1_dasL3_058_000G1_concoct_72</strain>
    </source>
</reference>
<dbReference type="PIRSF" id="PIRSF004749">
    <property type="entry name" value="Pep_def"/>
    <property type="match status" value="1"/>
</dbReference>
<comment type="function">
    <text evidence="6">Removes the formyl group from the N-terminal Met of newly synthesized proteins. Requires at least a dipeptide for an efficient rate of reaction. N-terminal L-methionine is a prerequisite for activity but the enzyme has broad specificity at other positions.</text>
</comment>
<evidence type="ECO:0000256" key="1">
    <source>
        <dbReference type="ARBA" id="ARBA00010759"/>
    </source>
</evidence>
<dbReference type="EMBL" id="NDYC01000019">
    <property type="protein sequence ID" value="OXZ27460.1"/>
    <property type="molecule type" value="Genomic_DNA"/>
</dbReference>
<dbReference type="Proteomes" id="UP000215413">
    <property type="component" value="Unassembled WGS sequence"/>
</dbReference>
<dbReference type="Gene3D" id="3.90.45.10">
    <property type="entry name" value="Peptide deformylase"/>
    <property type="match status" value="1"/>
</dbReference>
<dbReference type="PANTHER" id="PTHR10458">
    <property type="entry name" value="PEPTIDE DEFORMYLASE"/>
    <property type="match status" value="1"/>
</dbReference>
<dbReference type="PRINTS" id="PR01576">
    <property type="entry name" value="PDEFORMYLASE"/>
</dbReference>
<dbReference type="EMBL" id="JAHAIK010000003">
    <property type="protein sequence ID" value="MBS5964334.1"/>
    <property type="molecule type" value="Genomic_DNA"/>
</dbReference>
<organism evidence="8 9">
    <name type="scientific">Finegoldia magna</name>
    <name type="common">Peptostreptococcus magnus</name>
    <dbReference type="NCBI Taxonomy" id="1260"/>
    <lineage>
        <taxon>Bacteria</taxon>
        <taxon>Bacillati</taxon>
        <taxon>Bacillota</taxon>
        <taxon>Tissierellia</taxon>
        <taxon>Tissierellales</taxon>
        <taxon>Peptoniphilaceae</taxon>
        <taxon>Finegoldia</taxon>
    </lineage>
</organism>
<feature type="binding site" evidence="6">
    <location>
        <position position="137"/>
    </location>
    <ligand>
        <name>Fe cation</name>
        <dbReference type="ChEBI" id="CHEBI:24875"/>
    </ligand>
</feature>
<dbReference type="HAMAP" id="MF_00163">
    <property type="entry name" value="Pep_deformylase"/>
    <property type="match status" value="1"/>
</dbReference>
<evidence type="ECO:0000256" key="4">
    <source>
        <dbReference type="ARBA" id="ARBA00022917"/>
    </source>
</evidence>
<dbReference type="NCBIfam" id="TIGR00079">
    <property type="entry name" value="pept_deformyl"/>
    <property type="match status" value="1"/>
</dbReference>
<proteinExistence type="inferred from homology"/>
<evidence type="ECO:0000313" key="7">
    <source>
        <dbReference type="EMBL" id="MBS5964334.1"/>
    </source>
</evidence>
<dbReference type="GO" id="GO:0046872">
    <property type="term" value="F:metal ion binding"/>
    <property type="evidence" value="ECO:0007669"/>
    <property type="project" value="UniProtKB-KW"/>
</dbReference>
<keyword evidence="3 6" id="KW-0378">Hydrolase</keyword>
<dbReference type="EC" id="3.5.1.88" evidence="6"/>
<sequence length="162" mass="18726">MALRQIRLENDPILRKKSREVEKIDDRIKQIVDDMFETMYENKGIGLACVQVGMLKRIVVIDMQDEDGKMVLINPKIIERSDEKQINVEGCLSVPGKNGYVERPKTVTVEYTDLDGNIQRKTATDYKAHCFCHELDHLDGVLYTDKVLNLSDEEIERLNDEK</sequence>
<dbReference type="GO" id="GO:0042586">
    <property type="term" value="F:peptide deformylase activity"/>
    <property type="evidence" value="ECO:0007669"/>
    <property type="project" value="UniProtKB-UniRule"/>
</dbReference>
<dbReference type="PANTHER" id="PTHR10458:SF22">
    <property type="entry name" value="PEPTIDE DEFORMYLASE"/>
    <property type="match status" value="1"/>
</dbReference>
<reference evidence="9" key="2">
    <citation type="submission" date="2017-04" db="EMBL/GenBank/DDBJ databases">
        <title>Finegoldia magna isolated from orthopedic joint implant-associated infections.</title>
        <authorList>
            <person name="Bjorklund S."/>
            <person name="Bruggemann H."/>
            <person name="Jensen A."/>
            <person name="Hellmark B."/>
            <person name="Soderquist B."/>
        </authorList>
    </citation>
    <scope>NUCLEOTIDE SEQUENCE [LARGE SCALE GENOMIC DNA]</scope>
    <source>
        <strain evidence="9">CCUG 54800</strain>
    </source>
</reference>
<dbReference type="RefSeq" id="WP_094205587.1">
    <property type="nucleotide sequence ID" value="NZ_JAHAIK010000003.1"/>
</dbReference>
<dbReference type="FunFam" id="3.90.45.10:FF:000005">
    <property type="entry name" value="Peptide deformylase"/>
    <property type="match status" value="1"/>
</dbReference>
<reference evidence="8" key="1">
    <citation type="journal article" date="2017" name="J. Clin. Microbiol.">
        <title>Finegoldia magna Isolated from Orthopedic Joint Implant-Associated Infections.</title>
        <authorList>
            <person name="Soderquist B."/>
            <person name="Bjorklund S."/>
            <person name="Hellmark B."/>
            <person name="Jensen A."/>
            <person name="Bruggemann H."/>
        </authorList>
    </citation>
    <scope>NUCLEOTIDE SEQUENCE</scope>
    <source>
        <strain evidence="8">CCUG 54800</strain>
    </source>
</reference>
<evidence type="ECO:0000256" key="6">
    <source>
        <dbReference type="HAMAP-Rule" id="MF_00163"/>
    </source>
</evidence>
<name>A0A233V4Z9_FINMA</name>
<dbReference type="InterPro" id="IPR036821">
    <property type="entry name" value="Peptide_deformylase_sf"/>
</dbReference>
<dbReference type="SUPFAM" id="SSF56420">
    <property type="entry name" value="Peptide deformylase"/>
    <property type="match status" value="1"/>
</dbReference>
<evidence type="ECO:0000313" key="9">
    <source>
        <dbReference type="Proteomes" id="UP000215413"/>
    </source>
</evidence>
<feature type="binding site" evidence="6">
    <location>
        <position position="91"/>
    </location>
    <ligand>
        <name>Fe cation</name>
        <dbReference type="ChEBI" id="CHEBI:24875"/>
    </ligand>
</feature>
<comment type="catalytic activity">
    <reaction evidence="6">
        <text>N-terminal N-formyl-L-methionyl-[peptide] + H2O = N-terminal L-methionyl-[peptide] + formate</text>
        <dbReference type="Rhea" id="RHEA:24420"/>
        <dbReference type="Rhea" id="RHEA-COMP:10639"/>
        <dbReference type="Rhea" id="RHEA-COMP:10640"/>
        <dbReference type="ChEBI" id="CHEBI:15377"/>
        <dbReference type="ChEBI" id="CHEBI:15740"/>
        <dbReference type="ChEBI" id="CHEBI:49298"/>
        <dbReference type="ChEBI" id="CHEBI:64731"/>
        <dbReference type="EC" id="3.5.1.88"/>
    </reaction>
</comment>
<keyword evidence="4 6" id="KW-0648">Protein biosynthesis</keyword>
<protein>
    <recommendedName>
        <fullName evidence="6">Peptide deformylase</fullName>
        <shortName evidence="6">PDF</shortName>
        <ecNumber evidence="6">3.5.1.88</ecNumber>
    </recommendedName>
    <alternativeName>
        <fullName evidence="6">Polypeptide deformylase</fullName>
    </alternativeName>
</protein>
<comment type="similarity">
    <text evidence="1 6">Belongs to the polypeptide deformylase family.</text>
</comment>
<gene>
    <name evidence="6 7" type="primary">def</name>
    <name evidence="8" type="ORF">B9N49_03800</name>
    <name evidence="7" type="ORF">KIA07_01545</name>
</gene>
<dbReference type="AlphaFoldDB" id="A0A233V4Z9"/>
<evidence type="ECO:0000256" key="3">
    <source>
        <dbReference type="ARBA" id="ARBA00022801"/>
    </source>
</evidence>
<comment type="cofactor">
    <cofactor evidence="6">
        <name>Fe(2+)</name>
        <dbReference type="ChEBI" id="CHEBI:29033"/>
    </cofactor>
    <text evidence="6">Binds 1 Fe(2+) ion.</text>
</comment>
<dbReference type="CDD" id="cd00487">
    <property type="entry name" value="Pep_deformylase"/>
    <property type="match status" value="1"/>
</dbReference>